<gene>
    <name evidence="1" type="ORF">I4F81_000922</name>
</gene>
<dbReference type="EMBL" id="CM020618">
    <property type="protein sequence ID" value="KAK1858313.1"/>
    <property type="molecule type" value="Genomic_DNA"/>
</dbReference>
<dbReference type="Proteomes" id="UP000798662">
    <property type="component" value="Chromosome 1"/>
</dbReference>
<protein>
    <submittedName>
        <fullName evidence="1">Uncharacterized protein</fullName>
    </submittedName>
</protein>
<evidence type="ECO:0000313" key="1">
    <source>
        <dbReference type="EMBL" id="KAK1858313.1"/>
    </source>
</evidence>
<keyword evidence="2" id="KW-1185">Reference proteome</keyword>
<comment type="caution">
    <text evidence="1">The sequence shown here is derived from an EMBL/GenBank/DDBJ whole genome shotgun (WGS) entry which is preliminary data.</text>
</comment>
<proteinExistence type="predicted"/>
<name>A0ACC3BL09_PYRYE</name>
<organism evidence="1 2">
    <name type="scientific">Pyropia yezoensis</name>
    <name type="common">Susabi-nori</name>
    <name type="synonym">Porphyra yezoensis</name>
    <dbReference type="NCBI Taxonomy" id="2788"/>
    <lineage>
        <taxon>Eukaryota</taxon>
        <taxon>Rhodophyta</taxon>
        <taxon>Bangiophyceae</taxon>
        <taxon>Bangiales</taxon>
        <taxon>Bangiaceae</taxon>
        <taxon>Pyropia</taxon>
    </lineage>
</organism>
<sequence length="108" mass="10930">MCWSAAAAASGSRRGRRPPGSPRPGGGASRRPVPHRHWLPPFTPAATGCGGLRAPPVAAVASASGDGRWTALEELGCRPPPPVDRPLRRQPAVTAAGAVVAWATAANG</sequence>
<reference evidence="1" key="1">
    <citation type="submission" date="2019-11" db="EMBL/GenBank/DDBJ databases">
        <title>Nori genome reveals adaptations in red seaweeds to the harsh intertidal environment.</title>
        <authorList>
            <person name="Wang D."/>
            <person name="Mao Y."/>
        </authorList>
    </citation>
    <scope>NUCLEOTIDE SEQUENCE</scope>
    <source>
        <tissue evidence="1">Gametophyte</tissue>
    </source>
</reference>
<accession>A0ACC3BL09</accession>
<evidence type="ECO:0000313" key="2">
    <source>
        <dbReference type="Proteomes" id="UP000798662"/>
    </source>
</evidence>